<comment type="caution">
    <text evidence="1">The sequence shown here is derived from an EMBL/GenBank/DDBJ whole genome shotgun (WGS) entry which is preliminary data.</text>
</comment>
<name>A0A7X5C339_9BACL</name>
<dbReference type="EMBL" id="JAAAMU010000009">
    <property type="protein sequence ID" value="NBC70999.1"/>
    <property type="molecule type" value="Genomic_DNA"/>
</dbReference>
<gene>
    <name evidence="1" type="ORF">GT003_18525</name>
</gene>
<protein>
    <submittedName>
        <fullName evidence="1">Uncharacterized protein</fullName>
    </submittedName>
</protein>
<reference evidence="1 2" key="1">
    <citation type="submission" date="2020-01" db="EMBL/GenBank/DDBJ databases">
        <title>Paenibacillus soybeanensis sp. nov. isolated from the nodules of soybean (Glycine max(L.) Merr).</title>
        <authorList>
            <person name="Wang H."/>
        </authorList>
    </citation>
    <scope>NUCLEOTIDE SEQUENCE [LARGE SCALE GENOMIC DNA]</scope>
    <source>
        <strain evidence="1 2">DSM 23054</strain>
    </source>
</reference>
<evidence type="ECO:0000313" key="2">
    <source>
        <dbReference type="Proteomes" id="UP000558113"/>
    </source>
</evidence>
<dbReference type="AlphaFoldDB" id="A0A7X5C339"/>
<organism evidence="1 2">
    <name type="scientific">Paenibacillus sacheonensis</name>
    <dbReference type="NCBI Taxonomy" id="742054"/>
    <lineage>
        <taxon>Bacteria</taxon>
        <taxon>Bacillati</taxon>
        <taxon>Bacillota</taxon>
        <taxon>Bacilli</taxon>
        <taxon>Bacillales</taxon>
        <taxon>Paenibacillaceae</taxon>
        <taxon>Paenibacillus</taxon>
    </lineage>
</organism>
<dbReference type="Proteomes" id="UP000558113">
    <property type="component" value="Unassembled WGS sequence"/>
</dbReference>
<keyword evidence="2" id="KW-1185">Reference proteome</keyword>
<dbReference type="OrthoDB" id="26424at2"/>
<proteinExistence type="predicted"/>
<accession>A0A7X5C339</accession>
<dbReference type="RefSeq" id="WP_161700502.1">
    <property type="nucleotide sequence ID" value="NZ_JAAAMU010000009.1"/>
</dbReference>
<evidence type="ECO:0000313" key="1">
    <source>
        <dbReference type="EMBL" id="NBC70999.1"/>
    </source>
</evidence>
<sequence length="266" mass="30722">MDSCPTALAIGFALPWIHCWKNRFVITHGIIEHLDGPEAAKRYRTEHLNVLDIRVIAVDRALSDHRYDEAKELCEAALEQDKPYGRPTPWAKYLEQIYGELGDKEKQLEMILLILKRGESSYYSKLRTFYESDGTWEQRKSGVLDELSKVYAASQFAGLLGGAGEWPRLLNVVKDNAIFIEHYGKQLASRFPAETYMIYEHYIMNEAAAATERRKYKGVCKLLKSYYNAGAREEAMALIRHLIEKYPRRPAMLDELESLSRRLVKK</sequence>